<accession>A0A7S0BGH6</accession>
<evidence type="ECO:0000256" key="3">
    <source>
        <dbReference type="RuleBase" id="RU003616"/>
    </source>
</evidence>
<protein>
    <recommendedName>
        <fullName evidence="5">SHSP domain-containing protein</fullName>
    </recommendedName>
</protein>
<keyword evidence="1" id="KW-0346">Stress response</keyword>
<dbReference type="EMBL" id="HBEK01005966">
    <property type="protein sequence ID" value="CAD8393348.1"/>
    <property type="molecule type" value="Transcribed_RNA"/>
</dbReference>
<dbReference type="AlphaFoldDB" id="A0A7S0BGH6"/>
<evidence type="ECO:0000256" key="1">
    <source>
        <dbReference type="ARBA" id="ARBA00023016"/>
    </source>
</evidence>
<feature type="domain" description="SHSP" evidence="5">
    <location>
        <begin position="73"/>
        <end position="207"/>
    </location>
</feature>
<dbReference type="InterPro" id="IPR031107">
    <property type="entry name" value="Small_HSP"/>
</dbReference>
<dbReference type="Pfam" id="PF00011">
    <property type="entry name" value="HSP20"/>
    <property type="match status" value="1"/>
</dbReference>
<dbReference type="CDD" id="cd06464">
    <property type="entry name" value="ACD_sHsps-like"/>
    <property type="match status" value="1"/>
</dbReference>
<dbReference type="Gene3D" id="2.60.40.790">
    <property type="match status" value="1"/>
</dbReference>
<evidence type="ECO:0000256" key="4">
    <source>
        <dbReference type="SAM" id="MobiDB-lite"/>
    </source>
</evidence>
<sequence>MNTVGFVGSVVGVSSPAVSRLNTTCRCGPSYRRGMMRPMRVSPMRMNSAFWASPLFNEILNPLFQEMASSGYSDGNFWTAPRGEFINKDTEYVVRLEVPGFAKEDIHVQIVGDFLVASGKMQKTSEPGKEAVAEDEPTEATPYTEDEKPKAEQSVGWKTAKQFKRQFPLPKSVQREAISANVKDGILTITIPKSIPSEAPSTSIPVN</sequence>
<dbReference type="InterPro" id="IPR008978">
    <property type="entry name" value="HSP20-like_chaperone"/>
</dbReference>
<comment type="similarity">
    <text evidence="2 3">Belongs to the small heat shock protein (HSP20) family.</text>
</comment>
<dbReference type="SUPFAM" id="SSF49764">
    <property type="entry name" value="HSP20-like chaperones"/>
    <property type="match status" value="1"/>
</dbReference>
<organism evidence="6">
    <name type="scientific">Rhodosorus marinus</name>
    <dbReference type="NCBI Taxonomy" id="101924"/>
    <lineage>
        <taxon>Eukaryota</taxon>
        <taxon>Rhodophyta</taxon>
        <taxon>Stylonematophyceae</taxon>
        <taxon>Stylonematales</taxon>
        <taxon>Stylonemataceae</taxon>
        <taxon>Rhodosorus</taxon>
    </lineage>
</organism>
<dbReference type="PANTHER" id="PTHR11527">
    <property type="entry name" value="HEAT-SHOCK PROTEIN 20 FAMILY MEMBER"/>
    <property type="match status" value="1"/>
</dbReference>
<reference evidence="6" key="1">
    <citation type="submission" date="2021-01" db="EMBL/GenBank/DDBJ databases">
        <authorList>
            <person name="Corre E."/>
            <person name="Pelletier E."/>
            <person name="Niang G."/>
            <person name="Scheremetjew M."/>
            <person name="Finn R."/>
            <person name="Kale V."/>
            <person name="Holt S."/>
            <person name="Cochrane G."/>
            <person name="Meng A."/>
            <person name="Brown T."/>
            <person name="Cohen L."/>
        </authorList>
    </citation>
    <scope>NUCLEOTIDE SEQUENCE</scope>
    <source>
        <strain evidence="6">UTEX LB 2760</strain>
    </source>
</reference>
<evidence type="ECO:0000259" key="5">
    <source>
        <dbReference type="PROSITE" id="PS01031"/>
    </source>
</evidence>
<evidence type="ECO:0000256" key="2">
    <source>
        <dbReference type="PROSITE-ProRule" id="PRU00285"/>
    </source>
</evidence>
<gene>
    <name evidence="6" type="ORF">RMAR0315_LOCUS3333</name>
</gene>
<dbReference type="InterPro" id="IPR002068">
    <property type="entry name" value="A-crystallin/Hsp20_dom"/>
</dbReference>
<evidence type="ECO:0000313" key="6">
    <source>
        <dbReference type="EMBL" id="CAD8393348.1"/>
    </source>
</evidence>
<feature type="region of interest" description="Disordered" evidence="4">
    <location>
        <begin position="122"/>
        <end position="156"/>
    </location>
</feature>
<name>A0A7S0BGH6_9RHOD</name>
<proteinExistence type="inferred from homology"/>
<dbReference type="PROSITE" id="PS01031">
    <property type="entry name" value="SHSP"/>
    <property type="match status" value="1"/>
</dbReference>